<sequence length="396" mass="45064">MKRQIVITGWQSKVLTALYEEDTLCELNLEPKKSQVRVGDIYIGKVKHIVQNIQAAFVEITPGVMGYYPLKDNAVHFFVNQKKNDKIVAGDEIVVQVEKENLKTKAWFLTGRLSFPGRYTVLTKGKTGIQISARIKDTAERDRLTGIVSGEEIEGAAWMIRTEASGQRAEVIGEEMHRLEVDYNRIMSTACMRTCFSKLMSGDSPYTQLIKKFAHGSTCRVTTDLPEVYDELKENFGRWGLSEEALQYYKDDSYPLIKLKGIEAQMDKALQKRVWMRSGAYLVIEPTEALTVIDVNTGKAIGKQKMEENFFKINLEAAQEVCRQLRLRNISGIVIVDFINMKDPEHLKALMDVLREEAAKDSVQTTVVDRTSLHLVEMTRKKVHRSLAEQVRLLPV</sequence>
<evidence type="ECO:0000256" key="7">
    <source>
        <dbReference type="ARBA" id="ARBA00022801"/>
    </source>
</evidence>
<dbReference type="InterPro" id="IPR003029">
    <property type="entry name" value="S1_domain"/>
</dbReference>
<keyword evidence="7" id="KW-0378">Hydrolase</keyword>
<name>A0A3E2TIY1_9FIRM</name>
<dbReference type="GO" id="GO:0004540">
    <property type="term" value="F:RNA nuclease activity"/>
    <property type="evidence" value="ECO:0007669"/>
    <property type="project" value="InterPro"/>
</dbReference>
<evidence type="ECO:0000313" key="12">
    <source>
        <dbReference type="EMBL" id="RGB76633.1"/>
    </source>
</evidence>
<dbReference type="Proteomes" id="UP000260773">
    <property type="component" value="Unassembled WGS sequence"/>
</dbReference>
<evidence type="ECO:0000256" key="5">
    <source>
        <dbReference type="ARBA" id="ARBA00022723"/>
    </source>
</evidence>
<dbReference type="CDD" id="cd04453">
    <property type="entry name" value="S1_RNase_E"/>
    <property type="match status" value="1"/>
</dbReference>
<dbReference type="SUPFAM" id="SSF50249">
    <property type="entry name" value="Nucleic acid-binding proteins"/>
    <property type="match status" value="1"/>
</dbReference>
<dbReference type="AlphaFoldDB" id="A0A3E2TIY1"/>
<keyword evidence="2" id="KW-1003">Cell membrane</keyword>
<dbReference type="GO" id="GO:0005737">
    <property type="term" value="C:cytoplasm"/>
    <property type="evidence" value="ECO:0007669"/>
    <property type="project" value="TreeGrafter"/>
</dbReference>
<evidence type="ECO:0000313" key="13">
    <source>
        <dbReference type="Proteomes" id="UP000260773"/>
    </source>
</evidence>
<evidence type="ECO:0000256" key="2">
    <source>
        <dbReference type="ARBA" id="ARBA00022475"/>
    </source>
</evidence>
<keyword evidence="3" id="KW-0997">Cell inner membrane</keyword>
<keyword evidence="6" id="KW-0255">Endonuclease</keyword>
<dbReference type="GO" id="GO:0006364">
    <property type="term" value="P:rRNA processing"/>
    <property type="evidence" value="ECO:0007669"/>
    <property type="project" value="TreeGrafter"/>
</dbReference>
<dbReference type="RefSeq" id="WP_117528831.1">
    <property type="nucleotide sequence ID" value="NZ_JAMXUZ010000001.1"/>
</dbReference>
<protein>
    <submittedName>
        <fullName evidence="12">Ribonuclease E/G</fullName>
    </submittedName>
</protein>
<dbReference type="EMBL" id="QVEP01000039">
    <property type="protein sequence ID" value="RGB76633.1"/>
    <property type="molecule type" value="Genomic_DNA"/>
</dbReference>
<dbReference type="InterPro" id="IPR012340">
    <property type="entry name" value="NA-bd_OB-fold"/>
</dbReference>
<comment type="cofactor">
    <cofactor evidence="1">
        <name>Mg(2+)</name>
        <dbReference type="ChEBI" id="CHEBI:18420"/>
    </cofactor>
</comment>
<dbReference type="PROSITE" id="PS50126">
    <property type="entry name" value="S1"/>
    <property type="match status" value="1"/>
</dbReference>
<proteinExistence type="predicted"/>
<keyword evidence="10" id="KW-0472">Membrane</keyword>
<keyword evidence="9" id="KW-0694">RNA-binding</keyword>
<evidence type="ECO:0000256" key="9">
    <source>
        <dbReference type="ARBA" id="ARBA00022884"/>
    </source>
</evidence>
<gene>
    <name evidence="12" type="ORF">DW070_13110</name>
</gene>
<keyword evidence="8" id="KW-0460">Magnesium</keyword>
<dbReference type="SMART" id="SM00316">
    <property type="entry name" value="S1"/>
    <property type="match status" value="1"/>
</dbReference>
<comment type="caution">
    <text evidence="12">The sequence shown here is derived from an EMBL/GenBank/DDBJ whole genome shotgun (WGS) entry which is preliminary data.</text>
</comment>
<dbReference type="PANTHER" id="PTHR30001">
    <property type="entry name" value="RIBONUCLEASE"/>
    <property type="match status" value="1"/>
</dbReference>
<dbReference type="GO" id="GO:0003723">
    <property type="term" value="F:RNA binding"/>
    <property type="evidence" value="ECO:0007669"/>
    <property type="project" value="UniProtKB-KW"/>
</dbReference>
<keyword evidence="4" id="KW-0540">Nuclease</keyword>
<dbReference type="GO" id="GO:0004519">
    <property type="term" value="F:endonuclease activity"/>
    <property type="evidence" value="ECO:0007669"/>
    <property type="project" value="UniProtKB-KW"/>
</dbReference>
<accession>A0A3E2TIY1</accession>
<dbReference type="GO" id="GO:0016787">
    <property type="term" value="F:hydrolase activity"/>
    <property type="evidence" value="ECO:0007669"/>
    <property type="project" value="UniProtKB-KW"/>
</dbReference>
<keyword evidence="5" id="KW-0479">Metal-binding</keyword>
<evidence type="ECO:0000256" key="8">
    <source>
        <dbReference type="ARBA" id="ARBA00022842"/>
    </source>
</evidence>
<evidence type="ECO:0000256" key="3">
    <source>
        <dbReference type="ARBA" id="ARBA00022519"/>
    </source>
</evidence>
<evidence type="ECO:0000256" key="6">
    <source>
        <dbReference type="ARBA" id="ARBA00022759"/>
    </source>
</evidence>
<organism evidence="12 13">
    <name type="scientific">Coprococcus catus</name>
    <dbReference type="NCBI Taxonomy" id="116085"/>
    <lineage>
        <taxon>Bacteria</taxon>
        <taxon>Bacillati</taxon>
        <taxon>Bacillota</taxon>
        <taxon>Clostridia</taxon>
        <taxon>Lachnospirales</taxon>
        <taxon>Lachnospiraceae</taxon>
        <taxon>Coprococcus</taxon>
    </lineage>
</organism>
<dbReference type="PANTHER" id="PTHR30001:SF1">
    <property type="entry name" value="RIBONUCLEASE E_G-LIKE PROTEIN, CHLOROPLASTIC"/>
    <property type="match status" value="1"/>
</dbReference>
<dbReference type="Pfam" id="PF10150">
    <property type="entry name" value="RNase_E_G"/>
    <property type="match status" value="1"/>
</dbReference>
<dbReference type="InterPro" id="IPR019307">
    <property type="entry name" value="RNA-bd_AU-1/RNase_E/G"/>
</dbReference>
<dbReference type="GO" id="GO:0046872">
    <property type="term" value="F:metal ion binding"/>
    <property type="evidence" value="ECO:0007669"/>
    <property type="project" value="UniProtKB-KW"/>
</dbReference>
<evidence type="ECO:0000256" key="1">
    <source>
        <dbReference type="ARBA" id="ARBA00001946"/>
    </source>
</evidence>
<evidence type="ECO:0000256" key="10">
    <source>
        <dbReference type="ARBA" id="ARBA00023136"/>
    </source>
</evidence>
<evidence type="ECO:0000259" key="11">
    <source>
        <dbReference type="PROSITE" id="PS50126"/>
    </source>
</evidence>
<dbReference type="InterPro" id="IPR004659">
    <property type="entry name" value="RNase_E/G"/>
</dbReference>
<dbReference type="Gene3D" id="2.40.50.140">
    <property type="entry name" value="Nucleic acid-binding proteins"/>
    <property type="match status" value="1"/>
</dbReference>
<evidence type="ECO:0000256" key="4">
    <source>
        <dbReference type="ARBA" id="ARBA00022722"/>
    </source>
</evidence>
<reference evidence="12 13" key="1">
    <citation type="submission" date="2018-08" db="EMBL/GenBank/DDBJ databases">
        <title>A genome reference for cultivated species of the human gut microbiota.</title>
        <authorList>
            <person name="Zou Y."/>
            <person name="Xue W."/>
            <person name="Luo G."/>
        </authorList>
    </citation>
    <scope>NUCLEOTIDE SEQUENCE [LARGE SCALE GENOMIC DNA]</scope>
    <source>
        <strain evidence="12 13">AF45-17</strain>
    </source>
</reference>
<feature type="domain" description="S1 motif" evidence="11">
    <location>
        <begin position="39"/>
        <end position="112"/>
    </location>
</feature>